<keyword evidence="4 9" id="KW-1133">Transmembrane helix</keyword>
<feature type="transmembrane region" description="Helical" evidence="9">
    <location>
        <begin position="409"/>
        <end position="427"/>
    </location>
</feature>
<dbReference type="AlphaFoldDB" id="A0A8R2B866"/>
<keyword evidence="12" id="KW-1185">Reference proteome</keyword>
<accession>A0A8R2B866</accession>
<evidence type="ECO:0000256" key="4">
    <source>
        <dbReference type="ARBA" id="ARBA00022989"/>
    </source>
</evidence>
<dbReference type="PANTHER" id="PTHR46953">
    <property type="entry name" value="G-PROTEIN COUPLED RECEPTOR MTH-LIKE 1-RELATED"/>
    <property type="match status" value="1"/>
</dbReference>
<dbReference type="GO" id="GO:0016020">
    <property type="term" value="C:membrane"/>
    <property type="evidence" value="ECO:0007669"/>
    <property type="project" value="UniProtKB-SubCell"/>
</dbReference>
<dbReference type="PANTHER" id="PTHR46953:SF1">
    <property type="entry name" value="G-PROTEIN COUPLED RECEPTOR MTH-LIKE 1-RELATED"/>
    <property type="match status" value="1"/>
</dbReference>
<reference evidence="11" key="2">
    <citation type="submission" date="2022-06" db="UniProtKB">
        <authorList>
            <consortium name="EnsemblMetazoa"/>
        </authorList>
    </citation>
    <scope>IDENTIFICATION</scope>
</reference>
<feature type="transmembrane region" description="Helical" evidence="9">
    <location>
        <begin position="330"/>
        <end position="349"/>
    </location>
</feature>
<feature type="transmembrane region" description="Helical" evidence="9">
    <location>
        <begin position="364"/>
        <end position="388"/>
    </location>
</feature>
<dbReference type="KEGG" id="api:100574345"/>
<evidence type="ECO:0000259" key="10">
    <source>
        <dbReference type="PROSITE" id="PS50261"/>
    </source>
</evidence>
<feature type="domain" description="G-protein coupled receptors family 2 profile 2" evidence="10">
    <location>
        <begin position="296"/>
        <end position="561"/>
    </location>
</feature>
<evidence type="ECO:0000256" key="2">
    <source>
        <dbReference type="ARBA" id="ARBA00008979"/>
    </source>
</evidence>
<reference evidence="12" key="1">
    <citation type="submission" date="2010-06" db="EMBL/GenBank/DDBJ databases">
        <authorList>
            <person name="Jiang H."/>
            <person name="Abraham K."/>
            <person name="Ali S."/>
            <person name="Alsbrooks S.L."/>
            <person name="Anim B.N."/>
            <person name="Anosike U.S."/>
            <person name="Attaway T."/>
            <person name="Bandaranaike D.P."/>
            <person name="Battles P.K."/>
            <person name="Bell S.N."/>
            <person name="Bell A.V."/>
            <person name="Beltran B."/>
            <person name="Bickham C."/>
            <person name="Bustamante Y."/>
            <person name="Caleb T."/>
            <person name="Canada A."/>
            <person name="Cardenas V."/>
            <person name="Carter K."/>
            <person name="Chacko J."/>
            <person name="Chandrabose M.N."/>
            <person name="Chavez D."/>
            <person name="Chavez A."/>
            <person name="Chen L."/>
            <person name="Chu H.-S."/>
            <person name="Claassen K.J."/>
            <person name="Cockrell R."/>
            <person name="Collins M."/>
            <person name="Cooper J.A."/>
            <person name="Cree A."/>
            <person name="Curry S.M."/>
            <person name="Da Y."/>
            <person name="Dao M.D."/>
            <person name="Das B."/>
            <person name="Davila M.-L."/>
            <person name="Davy-Carroll L."/>
            <person name="Denson S."/>
            <person name="Dinh H."/>
            <person name="Ebong V.E."/>
            <person name="Edwards J.R."/>
            <person name="Egan A."/>
            <person name="El-Daye J."/>
            <person name="Escobedo L."/>
            <person name="Fernandez S."/>
            <person name="Fernando P.R."/>
            <person name="Flagg N."/>
            <person name="Forbes L.D."/>
            <person name="Fowler R.G."/>
            <person name="Fu Q."/>
            <person name="Gabisi R.A."/>
            <person name="Ganer J."/>
            <person name="Garbino Pronczuk A."/>
            <person name="Garcia R.M."/>
            <person name="Garner T."/>
            <person name="Garrett T.E."/>
            <person name="Gonzalez D.A."/>
            <person name="Hamid H."/>
            <person name="Hawkins E.S."/>
            <person name="Hirani K."/>
            <person name="Hogues M.E."/>
            <person name="Hollins B."/>
            <person name="Hsiao C.-H."/>
            <person name="Jabil R."/>
            <person name="James M.L."/>
            <person name="Jhangiani S.N."/>
            <person name="Johnson B."/>
            <person name="Johnson Q."/>
            <person name="Joshi V."/>
            <person name="Kalu J.B."/>
            <person name="Kam C."/>
            <person name="Kashfia A."/>
            <person name="Keebler J."/>
            <person name="Kisamo H."/>
            <person name="Kovar C.L."/>
            <person name="Lago L.A."/>
            <person name="Lai C.-Y."/>
            <person name="Laidlaw J."/>
            <person name="Lara F."/>
            <person name="Le T.-K."/>
            <person name="Lee S.L."/>
            <person name="Legall F.H."/>
            <person name="Lemon S.J."/>
            <person name="Lewis L.R."/>
            <person name="Li B."/>
            <person name="Liu Y."/>
            <person name="Liu Y.-S."/>
            <person name="Lopez J."/>
            <person name="Lozado R.J."/>
            <person name="Lu J."/>
            <person name="Madu R.C."/>
            <person name="Maheshwari M."/>
            <person name="Maheshwari R."/>
            <person name="Malloy K."/>
            <person name="Martinez E."/>
            <person name="Mathew T."/>
            <person name="Mercado I.C."/>
            <person name="Mercado C."/>
            <person name="Meyer B."/>
            <person name="Montgomery K."/>
            <person name="Morgan M.B."/>
            <person name="Munidasa M."/>
            <person name="Nazareth L.V."/>
            <person name="Nelson J."/>
            <person name="Ng B.M."/>
            <person name="Nguyen N.B."/>
            <person name="Nguyen P.Q."/>
            <person name="Nguyen T."/>
            <person name="Obregon M."/>
            <person name="Okwuonu G.O."/>
            <person name="Onwere C.G."/>
            <person name="Orozco G."/>
            <person name="Parra A."/>
            <person name="Patel S."/>
            <person name="Patil S."/>
            <person name="Perez A."/>
            <person name="Perez Y."/>
            <person name="Pham C."/>
            <person name="Primus E.L."/>
            <person name="Pu L.-L."/>
            <person name="Puazo M."/>
            <person name="Qin X."/>
            <person name="Quiroz J.B."/>
            <person name="Reese J."/>
            <person name="Richards S."/>
            <person name="Rives C.M."/>
            <person name="Robberts R."/>
            <person name="Ruiz S.J."/>
            <person name="Ruiz M.J."/>
            <person name="Santibanez J."/>
            <person name="Schneider B.W."/>
            <person name="Sisson I."/>
            <person name="Smith M."/>
            <person name="Sodergren E."/>
            <person name="Song X.-Z."/>
            <person name="Song B.B."/>
            <person name="Summersgill H."/>
            <person name="Thelus R."/>
            <person name="Thornton R.D."/>
            <person name="Trejos Z.Y."/>
            <person name="Usmani K."/>
            <person name="Vattathil S."/>
            <person name="Villasana D."/>
            <person name="Walker D.L."/>
            <person name="Wang S."/>
            <person name="Wang K."/>
            <person name="White C.S."/>
            <person name="Williams A.C."/>
            <person name="Williamson J."/>
            <person name="Wilson K."/>
            <person name="Woghiren I.O."/>
            <person name="Woodworth J.R."/>
            <person name="Worley K.C."/>
            <person name="Wright R.A."/>
            <person name="Wu W."/>
            <person name="Young L."/>
            <person name="Zhang L."/>
            <person name="Zhang J."/>
            <person name="Zhu Y."/>
            <person name="Muzny D.M."/>
            <person name="Weinstock G."/>
            <person name="Gibbs R.A."/>
        </authorList>
    </citation>
    <scope>NUCLEOTIDE SEQUENCE [LARGE SCALE GENOMIC DNA]</scope>
    <source>
        <strain evidence="12">LSR1</strain>
    </source>
</reference>
<dbReference type="InterPro" id="IPR036272">
    <property type="entry name" value="Methuselah_N_sf"/>
</dbReference>
<dbReference type="RefSeq" id="XP_008186425.2">
    <property type="nucleotide sequence ID" value="XM_008188203.3"/>
</dbReference>
<dbReference type="EnsemblMetazoa" id="XM_008188203.3">
    <property type="protein sequence ID" value="XP_008186425.2"/>
    <property type="gene ID" value="LOC100574345"/>
</dbReference>
<dbReference type="InterPro" id="IPR017981">
    <property type="entry name" value="GPCR_2-like_7TM"/>
</dbReference>
<keyword evidence="5" id="KW-0297">G-protein coupled receptor</keyword>
<sequence length="590" mass="68515">MSYRRWSTVAIVDVPKSPKQFAHTMYTIRFCFTATVAFLVVTIGGRGVSCEDYIVLGRKCCPSDRLYDPEMRFCRPHGTDVVEYEERFINRLRYGFRIADNDLLNMTYYPPPYCNAMEVLVDMPAVEVRGLMEANPSSVELPPDHCFDLTPSDELVARGCRPHDQYCGRANYTCVNKCCGVGRIFVYDPDMGDYVCKYSEMPFDLSAYETDAGGSPVRLSNNTVLPLDDRSSCENIQAINNRFVLTTDGNLHFTIEYGDWVIPETEYCLEYEAEVWSSEANDLKANLCTNVKLPPYSFVFWVILTASNVCLVLTLIVYATLPYLRNTHGYYVMFYMAWQLMYFVCQTIMNTTKHDIYSPLCIPFGYFSLFTTLTTCCWLNVICFDIYWTLRYNNLTNRNTSNSVRTIMYHIYCWGFSSIIVSTGYLFQNSQNETLRKLAPDIGIYRCFFFVDDHGLFIFYLLPSCDTLTANLILFLLTAIHCSRVKSELHKFRQTDSKREKFLVYKDRFVMSIKLFLVFGIPLLFRMLCKLFNIGGIIWIIINRIYYLQGVFIFIIFVSKRKVIMDLRKNFRRSKVHRELTTINNISGSS</sequence>
<keyword evidence="3 9" id="KW-0812">Transmembrane</keyword>
<dbReference type="GO" id="GO:0007166">
    <property type="term" value="P:cell surface receptor signaling pathway"/>
    <property type="evidence" value="ECO:0007669"/>
    <property type="project" value="InterPro"/>
</dbReference>
<dbReference type="SUPFAM" id="SSF63877">
    <property type="entry name" value="Methuselah ectodomain"/>
    <property type="match status" value="1"/>
</dbReference>
<evidence type="ECO:0000256" key="8">
    <source>
        <dbReference type="ARBA" id="ARBA00023224"/>
    </source>
</evidence>
<organism evidence="11 12">
    <name type="scientific">Acyrthosiphon pisum</name>
    <name type="common">Pea aphid</name>
    <dbReference type="NCBI Taxonomy" id="7029"/>
    <lineage>
        <taxon>Eukaryota</taxon>
        <taxon>Metazoa</taxon>
        <taxon>Ecdysozoa</taxon>
        <taxon>Arthropoda</taxon>
        <taxon>Hexapoda</taxon>
        <taxon>Insecta</taxon>
        <taxon>Pterygota</taxon>
        <taxon>Neoptera</taxon>
        <taxon>Paraneoptera</taxon>
        <taxon>Hemiptera</taxon>
        <taxon>Sternorrhyncha</taxon>
        <taxon>Aphidomorpha</taxon>
        <taxon>Aphidoidea</taxon>
        <taxon>Aphididae</taxon>
        <taxon>Macrosiphini</taxon>
        <taxon>Acyrthosiphon</taxon>
    </lineage>
</organism>
<keyword evidence="8" id="KW-0807">Transducer</keyword>
<feature type="transmembrane region" description="Helical" evidence="9">
    <location>
        <begin position="537"/>
        <end position="559"/>
    </location>
</feature>
<dbReference type="OrthoDB" id="7683403at2759"/>
<feature type="transmembrane region" description="Helical" evidence="9">
    <location>
        <begin position="298"/>
        <end position="318"/>
    </location>
</feature>
<evidence type="ECO:0000313" key="11">
    <source>
        <dbReference type="EnsemblMetazoa" id="XP_008186425.2"/>
    </source>
</evidence>
<feature type="transmembrane region" description="Helical" evidence="9">
    <location>
        <begin position="457"/>
        <end position="482"/>
    </location>
</feature>
<comment type="similarity">
    <text evidence="2">Belongs to the G-protein coupled receptor 2 family. Mth subfamily.</text>
</comment>
<evidence type="ECO:0000256" key="6">
    <source>
        <dbReference type="ARBA" id="ARBA00023136"/>
    </source>
</evidence>
<dbReference type="Gene3D" id="1.20.1070.10">
    <property type="entry name" value="Rhodopsin 7-helix transmembrane proteins"/>
    <property type="match status" value="1"/>
</dbReference>
<evidence type="ECO:0000256" key="5">
    <source>
        <dbReference type="ARBA" id="ARBA00023040"/>
    </source>
</evidence>
<dbReference type="InterPro" id="IPR052808">
    <property type="entry name" value="GPCR_Mth-like"/>
</dbReference>
<evidence type="ECO:0000256" key="3">
    <source>
        <dbReference type="ARBA" id="ARBA00022692"/>
    </source>
</evidence>
<protein>
    <recommendedName>
        <fullName evidence="10">G-protein coupled receptors family 2 profile 2 domain-containing protein</fullName>
    </recommendedName>
</protein>
<comment type="subcellular location">
    <subcellularLocation>
        <location evidence="1">Membrane</location>
        <topology evidence="1">Multi-pass membrane protein</topology>
    </subcellularLocation>
</comment>
<dbReference type="GeneID" id="100574345"/>
<dbReference type="PROSITE" id="PS50261">
    <property type="entry name" value="G_PROTEIN_RECEP_F2_4"/>
    <property type="match status" value="1"/>
</dbReference>
<dbReference type="CDD" id="cd15039">
    <property type="entry name" value="7tmB3_Methuselah-like"/>
    <property type="match status" value="1"/>
</dbReference>
<dbReference type="Proteomes" id="UP000007819">
    <property type="component" value="Chromosome A2"/>
</dbReference>
<keyword evidence="6 9" id="KW-0472">Membrane</keyword>
<dbReference type="GO" id="GO:0004930">
    <property type="term" value="F:G protein-coupled receptor activity"/>
    <property type="evidence" value="ECO:0007669"/>
    <property type="project" value="UniProtKB-KW"/>
</dbReference>
<proteinExistence type="inferred from homology"/>
<dbReference type="SUPFAM" id="SSF81321">
    <property type="entry name" value="Family A G protein-coupled receptor-like"/>
    <property type="match status" value="1"/>
</dbReference>
<evidence type="ECO:0000313" key="12">
    <source>
        <dbReference type="Proteomes" id="UP000007819"/>
    </source>
</evidence>
<keyword evidence="7" id="KW-0675">Receptor</keyword>
<feature type="transmembrane region" description="Helical" evidence="9">
    <location>
        <begin position="503"/>
        <end position="525"/>
    </location>
</feature>
<evidence type="ECO:0000256" key="9">
    <source>
        <dbReference type="SAM" id="Phobius"/>
    </source>
</evidence>
<evidence type="ECO:0000256" key="7">
    <source>
        <dbReference type="ARBA" id="ARBA00023170"/>
    </source>
</evidence>
<evidence type="ECO:0000256" key="1">
    <source>
        <dbReference type="ARBA" id="ARBA00004141"/>
    </source>
</evidence>
<name>A0A8R2B866_ACYPI</name>